<proteinExistence type="predicted"/>
<protein>
    <submittedName>
        <fullName evidence="2">Uncharacterized protein</fullName>
    </submittedName>
</protein>
<dbReference type="EMBL" id="JAPFRF010000020">
    <property type="protein sequence ID" value="KAJ7306462.1"/>
    <property type="molecule type" value="Genomic_DNA"/>
</dbReference>
<dbReference type="Proteomes" id="UP001142489">
    <property type="component" value="Unassembled WGS sequence"/>
</dbReference>
<feature type="compositionally biased region" description="Polar residues" evidence="1">
    <location>
        <begin position="98"/>
        <end position="109"/>
    </location>
</feature>
<keyword evidence="3" id="KW-1185">Reference proteome</keyword>
<comment type="caution">
    <text evidence="2">The sequence shown here is derived from an EMBL/GenBank/DDBJ whole genome shotgun (WGS) entry which is preliminary data.</text>
</comment>
<sequence>MKEVQLAGKEFSPCGRAVYPSSNSPAAKMARSSPADEGTTFEHLWSTLEPDSTYFDLPQSGHMGGSEASNRREVTMDVFQMRSMNDSVMRSADRSRKQNGVQPSKSSKNIECWAGQKALPPVDPAS</sequence>
<evidence type="ECO:0000256" key="1">
    <source>
        <dbReference type="SAM" id="MobiDB-lite"/>
    </source>
</evidence>
<gene>
    <name evidence="2" type="ORF">JRQ81_009816</name>
</gene>
<organism evidence="2 3">
    <name type="scientific">Phrynocephalus forsythii</name>
    <dbReference type="NCBI Taxonomy" id="171643"/>
    <lineage>
        <taxon>Eukaryota</taxon>
        <taxon>Metazoa</taxon>
        <taxon>Chordata</taxon>
        <taxon>Craniata</taxon>
        <taxon>Vertebrata</taxon>
        <taxon>Euteleostomi</taxon>
        <taxon>Lepidosauria</taxon>
        <taxon>Squamata</taxon>
        <taxon>Bifurcata</taxon>
        <taxon>Unidentata</taxon>
        <taxon>Episquamata</taxon>
        <taxon>Toxicofera</taxon>
        <taxon>Iguania</taxon>
        <taxon>Acrodonta</taxon>
        <taxon>Agamidae</taxon>
        <taxon>Agaminae</taxon>
        <taxon>Phrynocephalus</taxon>
    </lineage>
</organism>
<evidence type="ECO:0000313" key="2">
    <source>
        <dbReference type="EMBL" id="KAJ7306462.1"/>
    </source>
</evidence>
<evidence type="ECO:0000313" key="3">
    <source>
        <dbReference type="Proteomes" id="UP001142489"/>
    </source>
</evidence>
<reference evidence="2" key="1">
    <citation type="journal article" date="2023" name="DNA Res.">
        <title>Chromosome-level genome assembly of Phrynocephalus forsythii using third-generation DNA sequencing and Hi-C analysis.</title>
        <authorList>
            <person name="Qi Y."/>
            <person name="Zhao W."/>
            <person name="Zhao Y."/>
            <person name="Niu C."/>
            <person name="Cao S."/>
            <person name="Zhang Y."/>
        </authorList>
    </citation>
    <scope>NUCLEOTIDE SEQUENCE</scope>
    <source>
        <tissue evidence="2">Muscle</tissue>
    </source>
</reference>
<feature type="region of interest" description="Disordered" evidence="1">
    <location>
        <begin position="1"/>
        <end position="39"/>
    </location>
</feature>
<name>A0A9Q0X8V0_9SAUR</name>
<dbReference type="OrthoDB" id="5915660at2759"/>
<feature type="region of interest" description="Disordered" evidence="1">
    <location>
        <begin position="85"/>
        <end position="126"/>
    </location>
</feature>
<dbReference type="AlphaFoldDB" id="A0A9Q0X8V0"/>
<accession>A0A9Q0X8V0</accession>